<evidence type="ECO:0000256" key="1">
    <source>
        <dbReference type="SAM" id="Phobius"/>
    </source>
</evidence>
<gene>
    <name evidence="2" type="ORF">CGL56_14150</name>
</gene>
<protein>
    <submittedName>
        <fullName evidence="2">Uncharacterized protein</fullName>
    </submittedName>
</protein>
<comment type="caution">
    <text evidence="2">The sequence shown here is derived from an EMBL/GenBank/DDBJ whole genome shotgun (WGS) entry which is preliminary data.</text>
</comment>
<dbReference type="AlphaFoldDB" id="A0A2G0CD96"/>
<evidence type="ECO:0000313" key="2">
    <source>
        <dbReference type="EMBL" id="PHK97951.1"/>
    </source>
</evidence>
<keyword evidence="1" id="KW-0472">Membrane</keyword>
<keyword evidence="1" id="KW-1133">Transmembrane helix</keyword>
<feature type="transmembrane region" description="Helical" evidence="1">
    <location>
        <begin position="71"/>
        <end position="89"/>
    </location>
</feature>
<keyword evidence="3" id="KW-1185">Reference proteome</keyword>
<dbReference type="EMBL" id="PDLO01000006">
    <property type="protein sequence ID" value="PHK97951.1"/>
    <property type="molecule type" value="Genomic_DNA"/>
</dbReference>
<proteinExistence type="predicted"/>
<evidence type="ECO:0000313" key="3">
    <source>
        <dbReference type="Proteomes" id="UP000226437"/>
    </source>
</evidence>
<keyword evidence="1" id="KW-0812">Transmembrane</keyword>
<dbReference type="OrthoDB" id="1098521at2"/>
<dbReference type="Proteomes" id="UP000226437">
    <property type="component" value="Unassembled WGS sequence"/>
</dbReference>
<organism evidence="2 3">
    <name type="scientific">Neolewinella marina</name>
    <dbReference type="NCBI Taxonomy" id="438751"/>
    <lineage>
        <taxon>Bacteria</taxon>
        <taxon>Pseudomonadati</taxon>
        <taxon>Bacteroidota</taxon>
        <taxon>Saprospiria</taxon>
        <taxon>Saprospirales</taxon>
        <taxon>Lewinellaceae</taxon>
        <taxon>Neolewinella</taxon>
    </lineage>
</organism>
<dbReference type="RefSeq" id="WP_099107225.1">
    <property type="nucleotide sequence ID" value="NZ_JAATJF010000003.1"/>
</dbReference>
<accession>A0A2G0CD96</accession>
<name>A0A2G0CD96_9BACT</name>
<sequence length="155" mass="17873">MNHERATALVERYFAGETTLAEEAALKDYFRTADPVAEELKPYAPLFGYWEREARITAPPARRRRRRLPRVLLALAAALLLLLVVRGVHRMYAPPLSDFPVAERAPAVDWSRHEIKDEEEAMRFLRTVLNTTSQHMTRGTAITLRELRKADQILH</sequence>
<reference evidence="2 3" key="1">
    <citation type="submission" date="2017-10" db="EMBL/GenBank/DDBJ databases">
        <title>The draft genome sequence of Lewinella marina KCTC 32374.</title>
        <authorList>
            <person name="Wang K."/>
        </authorList>
    </citation>
    <scope>NUCLEOTIDE SEQUENCE [LARGE SCALE GENOMIC DNA]</scope>
    <source>
        <strain evidence="2 3">MKG-38</strain>
    </source>
</reference>